<feature type="signal peptide" evidence="1">
    <location>
        <begin position="1"/>
        <end position="35"/>
    </location>
</feature>
<evidence type="ECO:0000313" key="3">
    <source>
        <dbReference type="Proteomes" id="UP000436138"/>
    </source>
</evidence>
<dbReference type="EMBL" id="CP047020">
    <property type="protein sequence ID" value="QHA05207.1"/>
    <property type="molecule type" value="Genomic_DNA"/>
</dbReference>
<reference evidence="2 3" key="1">
    <citation type="submission" date="2019-12" db="EMBL/GenBank/DDBJ databases">
        <title>Streptomyces sp. strain T44 isolated from rhizosphere soil of Broussonetia papyrifera.</title>
        <authorList>
            <person name="Mo P."/>
        </authorList>
    </citation>
    <scope>NUCLEOTIDE SEQUENCE [LARGE SCALE GENOMIC DNA]</scope>
    <source>
        <strain evidence="2 3">T44</strain>
    </source>
</reference>
<proteinExistence type="predicted"/>
<keyword evidence="1" id="KW-0732">Signal</keyword>
<dbReference type="AlphaFoldDB" id="A0A6I6NAG5"/>
<name>A0A6I6NAG5_9ACTN</name>
<evidence type="ECO:0008006" key="4">
    <source>
        <dbReference type="Google" id="ProtNLM"/>
    </source>
</evidence>
<feature type="chain" id="PRO_5039261198" description="Lipoprotein" evidence="1">
    <location>
        <begin position="36"/>
        <end position="179"/>
    </location>
</feature>
<evidence type="ECO:0000256" key="1">
    <source>
        <dbReference type="SAM" id="SignalP"/>
    </source>
</evidence>
<dbReference type="RefSeq" id="WP_158921681.1">
    <property type="nucleotide sequence ID" value="NZ_CP047020.1"/>
</dbReference>
<sequence length="179" mass="18806">MSRVLPAGRRLRWMTAVAVPALLSPLAGCSSSSTAVEACMAKQATSVGSVDLTGTYTGEGDAKAVTLTLRPPVGRSGGSVTVRNWPTGDWYRSELGDTFNGSGTWDVDYSGGSGKPPHVSLSLTSPRLFLNDDTLDKLSIAEGSGRTYLYENDDPDVCPKFRLKMTSSGAPGPGTKSSR</sequence>
<keyword evidence="3" id="KW-1185">Reference proteome</keyword>
<evidence type="ECO:0000313" key="2">
    <source>
        <dbReference type="EMBL" id="QHA05207.1"/>
    </source>
</evidence>
<accession>A0A6I6NAG5</accession>
<dbReference type="Proteomes" id="UP000436138">
    <property type="component" value="Chromosome"/>
</dbReference>
<gene>
    <name evidence="2" type="ORF">GQF42_19615</name>
</gene>
<protein>
    <recommendedName>
        <fullName evidence="4">Lipoprotein</fullName>
    </recommendedName>
</protein>
<dbReference type="KEGG" id="sbro:GQF42_19615"/>
<organism evidence="2 3">
    <name type="scientific">Streptomyces broussonetiae</name>
    <dbReference type="NCBI Taxonomy" id="2686304"/>
    <lineage>
        <taxon>Bacteria</taxon>
        <taxon>Bacillati</taxon>
        <taxon>Actinomycetota</taxon>
        <taxon>Actinomycetes</taxon>
        <taxon>Kitasatosporales</taxon>
        <taxon>Streptomycetaceae</taxon>
        <taxon>Streptomyces</taxon>
    </lineage>
</organism>